<proteinExistence type="predicted"/>
<evidence type="ECO:0000313" key="2">
    <source>
        <dbReference type="EMBL" id="KAH9297722.1"/>
    </source>
</evidence>
<dbReference type="Proteomes" id="UP000824469">
    <property type="component" value="Unassembled WGS sequence"/>
</dbReference>
<feature type="region of interest" description="Disordered" evidence="1">
    <location>
        <begin position="46"/>
        <end position="84"/>
    </location>
</feature>
<keyword evidence="3" id="KW-1185">Reference proteome</keyword>
<dbReference type="EMBL" id="JAHRHJ020000010">
    <property type="protein sequence ID" value="KAH9297722.1"/>
    <property type="molecule type" value="Genomic_DNA"/>
</dbReference>
<sequence length="134" mass="15527">VMKNGTVAYPMLLGRPWLRRVHARNYWNEGFMKLGRGRERVKINVIPQHHKAEPVDSSDETDDWTSSDYSSTSEVDTEDEESEVDVSVMDIFPVTLTHDPIKLSEEEVDDRLQKIKIGDAVMKSEKESYLQLFR</sequence>
<evidence type="ECO:0000256" key="1">
    <source>
        <dbReference type="SAM" id="MobiDB-lite"/>
    </source>
</evidence>
<dbReference type="AlphaFoldDB" id="A0AA38CC83"/>
<comment type="caution">
    <text evidence="2">The sequence shown here is derived from an EMBL/GenBank/DDBJ whole genome shotgun (WGS) entry which is preliminary data.</text>
</comment>
<feature type="compositionally biased region" description="Acidic residues" evidence="1">
    <location>
        <begin position="75"/>
        <end position="84"/>
    </location>
</feature>
<evidence type="ECO:0000313" key="3">
    <source>
        <dbReference type="Proteomes" id="UP000824469"/>
    </source>
</evidence>
<protein>
    <submittedName>
        <fullName evidence="2">Uncharacterized protein</fullName>
    </submittedName>
</protein>
<feature type="non-terminal residue" evidence="2">
    <location>
        <position position="1"/>
    </location>
</feature>
<feature type="non-terminal residue" evidence="2">
    <location>
        <position position="134"/>
    </location>
</feature>
<gene>
    <name evidence="2" type="ORF">KI387_029404</name>
</gene>
<name>A0AA38CC83_TAXCH</name>
<organism evidence="2 3">
    <name type="scientific">Taxus chinensis</name>
    <name type="common">Chinese yew</name>
    <name type="synonym">Taxus wallichiana var. chinensis</name>
    <dbReference type="NCBI Taxonomy" id="29808"/>
    <lineage>
        <taxon>Eukaryota</taxon>
        <taxon>Viridiplantae</taxon>
        <taxon>Streptophyta</taxon>
        <taxon>Embryophyta</taxon>
        <taxon>Tracheophyta</taxon>
        <taxon>Spermatophyta</taxon>
        <taxon>Pinopsida</taxon>
        <taxon>Pinidae</taxon>
        <taxon>Conifers II</taxon>
        <taxon>Cupressales</taxon>
        <taxon>Taxaceae</taxon>
        <taxon>Taxus</taxon>
    </lineage>
</organism>
<reference evidence="2 3" key="1">
    <citation type="journal article" date="2021" name="Nat. Plants">
        <title>The Taxus genome provides insights into paclitaxel biosynthesis.</title>
        <authorList>
            <person name="Xiong X."/>
            <person name="Gou J."/>
            <person name="Liao Q."/>
            <person name="Li Y."/>
            <person name="Zhou Q."/>
            <person name="Bi G."/>
            <person name="Li C."/>
            <person name="Du R."/>
            <person name="Wang X."/>
            <person name="Sun T."/>
            <person name="Guo L."/>
            <person name="Liang H."/>
            <person name="Lu P."/>
            <person name="Wu Y."/>
            <person name="Zhang Z."/>
            <person name="Ro D.K."/>
            <person name="Shang Y."/>
            <person name="Huang S."/>
            <person name="Yan J."/>
        </authorList>
    </citation>
    <scope>NUCLEOTIDE SEQUENCE [LARGE SCALE GENOMIC DNA]</scope>
    <source>
        <strain evidence="2">Ta-2019</strain>
    </source>
</reference>
<accession>A0AA38CC83</accession>
<feature type="compositionally biased region" description="Acidic residues" evidence="1">
    <location>
        <begin position="56"/>
        <end position="65"/>
    </location>
</feature>